<keyword evidence="3" id="KW-1185">Reference proteome</keyword>
<evidence type="ECO:0000259" key="1">
    <source>
        <dbReference type="Pfam" id="PF01636"/>
    </source>
</evidence>
<dbReference type="InterPro" id="IPR052077">
    <property type="entry name" value="CcrZ_PhaseVar_Mediator"/>
</dbReference>
<dbReference type="InterPro" id="IPR002575">
    <property type="entry name" value="Aminoglycoside_PTrfase"/>
</dbReference>
<accession>A0ABN0XJJ5</accession>
<dbReference type="RefSeq" id="WP_343846299.1">
    <property type="nucleotide sequence ID" value="NZ_BAAAEI010000020.1"/>
</dbReference>
<dbReference type="EMBL" id="BAAAEI010000020">
    <property type="protein sequence ID" value="GAA0365716.1"/>
    <property type="molecule type" value="Genomic_DNA"/>
</dbReference>
<reference evidence="2 3" key="1">
    <citation type="journal article" date="2019" name="Int. J. Syst. Evol. Microbiol.">
        <title>The Global Catalogue of Microorganisms (GCM) 10K type strain sequencing project: providing services to taxonomists for standard genome sequencing and annotation.</title>
        <authorList>
            <consortium name="The Broad Institute Genomics Platform"/>
            <consortium name="The Broad Institute Genome Sequencing Center for Infectious Disease"/>
            <person name="Wu L."/>
            <person name="Ma J."/>
        </authorList>
    </citation>
    <scope>NUCLEOTIDE SEQUENCE [LARGE SCALE GENOMIC DNA]</scope>
    <source>
        <strain evidence="2 3">JCM 13378</strain>
    </source>
</reference>
<protein>
    <recommendedName>
        <fullName evidence="1">Aminoglycoside phosphotransferase domain-containing protein</fullName>
    </recommendedName>
</protein>
<gene>
    <name evidence="2" type="ORF">GCM10009092_32620</name>
</gene>
<name>A0ABN0XJJ5_9ALTE</name>
<sequence length="255" mass="29541">MLSAEQVIELQRQGWIQADYHLTELFDGTVNRNFCLTSGQKRFFLKLFSQSGGDRQDRLRQFDLQQRIAAHGMAPEPLYVSERHDFMLEAWLEIQDLASARLSKPQKIQRLAERLFAIHQLPIDCADLPLVDDWQHYIQRGAIQDRTLLAQVEELSPRWLALPKPVFCHHDLCLAHVCLMPKRVCLDWEYAAMSTPVYDIASSILAEGLDAQQGRWLSDSYAKISSTCATALWQEVQQMRPFAELTNRLWHLAHR</sequence>
<proteinExistence type="predicted"/>
<dbReference type="Gene3D" id="3.30.200.20">
    <property type="entry name" value="Phosphorylase Kinase, domain 1"/>
    <property type="match status" value="1"/>
</dbReference>
<dbReference type="Gene3D" id="3.90.1200.10">
    <property type="match status" value="1"/>
</dbReference>
<dbReference type="SUPFAM" id="SSF56112">
    <property type="entry name" value="Protein kinase-like (PK-like)"/>
    <property type="match status" value="1"/>
</dbReference>
<organism evidence="2 3">
    <name type="scientific">Bowmanella denitrificans</name>
    <dbReference type="NCBI Taxonomy" id="366582"/>
    <lineage>
        <taxon>Bacteria</taxon>
        <taxon>Pseudomonadati</taxon>
        <taxon>Pseudomonadota</taxon>
        <taxon>Gammaproteobacteria</taxon>
        <taxon>Alteromonadales</taxon>
        <taxon>Alteromonadaceae</taxon>
        <taxon>Bowmanella</taxon>
    </lineage>
</organism>
<dbReference type="PANTHER" id="PTHR40086:SF1">
    <property type="entry name" value="CELL CYCLE REGULATOR CCRZ"/>
    <property type="match status" value="1"/>
</dbReference>
<feature type="domain" description="Aminoglycoside phosphotransferase" evidence="1">
    <location>
        <begin position="24"/>
        <end position="212"/>
    </location>
</feature>
<dbReference type="Proteomes" id="UP001501757">
    <property type="component" value="Unassembled WGS sequence"/>
</dbReference>
<dbReference type="PANTHER" id="PTHR40086">
    <property type="entry name" value="PHOSPHOTRANSFERASE YTMP-RELATED"/>
    <property type="match status" value="1"/>
</dbReference>
<evidence type="ECO:0000313" key="2">
    <source>
        <dbReference type="EMBL" id="GAA0365716.1"/>
    </source>
</evidence>
<dbReference type="InterPro" id="IPR011009">
    <property type="entry name" value="Kinase-like_dom_sf"/>
</dbReference>
<dbReference type="Pfam" id="PF01636">
    <property type="entry name" value="APH"/>
    <property type="match status" value="1"/>
</dbReference>
<evidence type="ECO:0000313" key="3">
    <source>
        <dbReference type="Proteomes" id="UP001501757"/>
    </source>
</evidence>
<comment type="caution">
    <text evidence="2">The sequence shown here is derived from an EMBL/GenBank/DDBJ whole genome shotgun (WGS) entry which is preliminary data.</text>
</comment>